<feature type="domain" description="Major facilitator superfamily (MFS) profile" evidence="7">
    <location>
        <begin position="55"/>
        <end position="470"/>
    </location>
</feature>
<comment type="subcellular location">
    <subcellularLocation>
        <location evidence="1">Membrane</location>
        <topology evidence="1">Multi-pass membrane protein</topology>
    </subcellularLocation>
</comment>
<dbReference type="Pfam" id="PF07690">
    <property type="entry name" value="MFS_1"/>
    <property type="match status" value="1"/>
</dbReference>
<feature type="transmembrane region" description="Helical" evidence="6">
    <location>
        <begin position="323"/>
        <end position="343"/>
    </location>
</feature>
<dbReference type="VEuPathDB" id="FungiDB:HMPREF1541_03320"/>
<protein>
    <recommendedName>
        <fullName evidence="7">Major facilitator superfamily (MFS) profile domain-containing protein</fullName>
    </recommendedName>
</protein>
<keyword evidence="4 6" id="KW-1133">Transmembrane helix</keyword>
<dbReference type="GO" id="GO:0016020">
    <property type="term" value="C:membrane"/>
    <property type="evidence" value="ECO:0007669"/>
    <property type="project" value="UniProtKB-SubCell"/>
</dbReference>
<evidence type="ECO:0000313" key="8">
    <source>
        <dbReference type="EMBL" id="ETN41385.1"/>
    </source>
</evidence>
<feature type="transmembrane region" description="Helical" evidence="6">
    <location>
        <begin position="150"/>
        <end position="170"/>
    </location>
</feature>
<dbReference type="EMBL" id="KB822719">
    <property type="protein sequence ID" value="ETN41385.1"/>
    <property type="molecule type" value="Genomic_DNA"/>
</dbReference>
<reference evidence="8 9" key="1">
    <citation type="submission" date="2013-03" db="EMBL/GenBank/DDBJ databases">
        <title>The Genome Sequence of Phialophora europaea CBS 101466.</title>
        <authorList>
            <consortium name="The Broad Institute Genomics Platform"/>
            <person name="Cuomo C."/>
            <person name="de Hoog S."/>
            <person name="Gorbushina A."/>
            <person name="Walker B."/>
            <person name="Young S.K."/>
            <person name="Zeng Q."/>
            <person name="Gargeya S."/>
            <person name="Fitzgerald M."/>
            <person name="Haas B."/>
            <person name="Abouelleil A."/>
            <person name="Allen A.W."/>
            <person name="Alvarado L."/>
            <person name="Arachchi H.M."/>
            <person name="Berlin A.M."/>
            <person name="Chapman S.B."/>
            <person name="Gainer-Dewar J."/>
            <person name="Goldberg J."/>
            <person name="Griggs A."/>
            <person name="Gujja S."/>
            <person name="Hansen M."/>
            <person name="Howarth C."/>
            <person name="Imamovic A."/>
            <person name="Ireland A."/>
            <person name="Larimer J."/>
            <person name="McCowan C."/>
            <person name="Murphy C."/>
            <person name="Pearson M."/>
            <person name="Poon T.W."/>
            <person name="Priest M."/>
            <person name="Roberts A."/>
            <person name="Saif S."/>
            <person name="Shea T."/>
            <person name="Sisk P."/>
            <person name="Sykes S."/>
            <person name="Wortman J."/>
            <person name="Nusbaum C."/>
            <person name="Birren B."/>
        </authorList>
    </citation>
    <scope>NUCLEOTIDE SEQUENCE [LARGE SCALE GENOMIC DNA]</scope>
    <source>
        <strain evidence="8 9">CBS 101466</strain>
    </source>
</reference>
<evidence type="ECO:0000259" key="7">
    <source>
        <dbReference type="PROSITE" id="PS50850"/>
    </source>
</evidence>
<feature type="transmembrane region" description="Helical" evidence="6">
    <location>
        <begin position="122"/>
        <end position="144"/>
    </location>
</feature>
<dbReference type="RefSeq" id="XP_008715894.1">
    <property type="nucleotide sequence ID" value="XM_008717672.1"/>
</dbReference>
<proteinExistence type="predicted"/>
<feature type="transmembrane region" description="Helical" evidence="6">
    <location>
        <begin position="182"/>
        <end position="202"/>
    </location>
</feature>
<keyword evidence="5 6" id="KW-0472">Membrane</keyword>
<keyword evidence="9" id="KW-1185">Reference proteome</keyword>
<dbReference type="AlphaFoldDB" id="W2RYJ6"/>
<dbReference type="PROSITE" id="PS50850">
    <property type="entry name" value="MFS"/>
    <property type="match status" value="1"/>
</dbReference>
<dbReference type="eggNOG" id="KOG2533">
    <property type="taxonomic scope" value="Eukaryota"/>
</dbReference>
<keyword evidence="3 6" id="KW-0812">Transmembrane</keyword>
<dbReference type="PANTHER" id="PTHR43791">
    <property type="entry name" value="PERMEASE-RELATED"/>
    <property type="match status" value="1"/>
</dbReference>
<dbReference type="Gene3D" id="1.20.1250.20">
    <property type="entry name" value="MFS general substrate transporter like domains"/>
    <property type="match status" value="2"/>
</dbReference>
<keyword evidence="2" id="KW-0813">Transport</keyword>
<dbReference type="FunFam" id="1.20.1250.20:FF:000068">
    <property type="entry name" value="MFS general substrate transporter"/>
    <property type="match status" value="1"/>
</dbReference>
<dbReference type="InterPro" id="IPR036259">
    <property type="entry name" value="MFS_trans_sf"/>
</dbReference>
<accession>W2RYJ6</accession>
<dbReference type="SUPFAM" id="SSF103473">
    <property type="entry name" value="MFS general substrate transporter"/>
    <property type="match status" value="1"/>
</dbReference>
<dbReference type="PANTHER" id="PTHR43791:SF91">
    <property type="entry name" value="MAJOR FACILITATOR SUPERFAMILY (MFS) PROFILE DOMAIN-CONTAINING PROTEIN-RELATED"/>
    <property type="match status" value="1"/>
</dbReference>
<dbReference type="Proteomes" id="UP000030752">
    <property type="component" value="Unassembled WGS sequence"/>
</dbReference>
<dbReference type="GO" id="GO:0022857">
    <property type="term" value="F:transmembrane transporter activity"/>
    <property type="evidence" value="ECO:0007669"/>
    <property type="project" value="InterPro"/>
</dbReference>
<evidence type="ECO:0000256" key="4">
    <source>
        <dbReference type="ARBA" id="ARBA00022989"/>
    </source>
</evidence>
<dbReference type="GeneID" id="19970659"/>
<evidence type="ECO:0000256" key="3">
    <source>
        <dbReference type="ARBA" id="ARBA00022692"/>
    </source>
</evidence>
<evidence type="ECO:0000256" key="6">
    <source>
        <dbReference type="SAM" id="Phobius"/>
    </source>
</evidence>
<evidence type="ECO:0000256" key="1">
    <source>
        <dbReference type="ARBA" id="ARBA00004141"/>
    </source>
</evidence>
<evidence type="ECO:0000313" key="9">
    <source>
        <dbReference type="Proteomes" id="UP000030752"/>
    </source>
</evidence>
<feature type="transmembrane region" description="Helical" evidence="6">
    <location>
        <begin position="214"/>
        <end position="236"/>
    </location>
</feature>
<evidence type="ECO:0000256" key="2">
    <source>
        <dbReference type="ARBA" id="ARBA00022448"/>
    </source>
</evidence>
<dbReference type="OrthoDB" id="2962993at2759"/>
<dbReference type="InterPro" id="IPR011701">
    <property type="entry name" value="MFS"/>
</dbReference>
<feature type="transmembrane region" description="Helical" evidence="6">
    <location>
        <begin position="442"/>
        <end position="463"/>
    </location>
</feature>
<feature type="transmembrane region" description="Helical" evidence="6">
    <location>
        <begin position="410"/>
        <end position="430"/>
    </location>
</feature>
<dbReference type="InParanoid" id="W2RYJ6"/>
<evidence type="ECO:0000256" key="5">
    <source>
        <dbReference type="ARBA" id="ARBA00023136"/>
    </source>
</evidence>
<dbReference type="HOGENOM" id="CLU_001265_0_1_1"/>
<feature type="transmembrane region" description="Helical" evidence="6">
    <location>
        <begin position="375"/>
        <end position="398"/>
    </location>
</feature>
<feature type="transmembrane region" description="Helical" evidence="6">
    <location>
        <begin position="285"/>
        <end position="303"/>
    </location>
</feature>
<dbReference type="FunFam" id="1.20.1250.20:FF:000034">
    <property type="entry name" value="MFS general substrate transporter"/>
    <property type="match status" value="1"/>
</dbReference>
<gene>
    <name evidence="8" type="ORF">HMPREF1541_03320</name>
</gene>
<name>W2RYJ6_CYPE1</name>
<organism evidence="8 9">
    <name type="scientific">Cyphellophora europaea (strain CBS 101466)</name>
    <name type="common">Phialophora europaea</name>
    <dbReference type="NCBI Taxonomy" id="1220924"/>
    <lineage>
        <taxon>Eukaryota</taxon>
        <taxon>Fungi</taxon>
        <taxon>Dikarya</taxon>
        <taxon>Ascomycota</taxon>
        <taxon>Pezizomycotina</taxon>
        <taxon>Eurotiomycetes</taxon>
        <taxon>Chaetothyriomycetidae</taxon>
        <taxon>Chaetothyriales</taxon>
        <taxon>Cyphellophoraceae</taxon>
        <taxon>Cyphellophora</taxon>
    </lineage>
</organism>
<sequence length="501" mass="55054">MAANDSSAPSSTIDAEKGGGGFKDDVVATQTDVETGLEINTVAATALVRKLDRWIIPPVMLLYLFSFLDRVNIGNARLYGLEADLNMSGNQFQLAVSLLFATYVLAEVPSNMVIKKLKPSRWIAFITVGWGLVATLTGVVQSYGGLLACRLVLGALEAGLFPGMCVYLTFFYTKQEIALRIGYLFVSAAVAGSMGGLLAYAIGFMDGTAGYSGWRWIFIIEGIPTVVLGFLAWFWLADDSDSAYYLTEAEKELNRARKFRQIGYTVSADELHKEDVIKGIQDWKIWAFCFGMFGIDTMLYGYSTFLPTIIRGIGSWSVAQVQALTVPCYALGAGTYLLVAYFSDKYQKRGIAAVTFCCVAAIGYGILMTDSSPGVHYFGCFVVACGLYVAVGIPLAWLPTNNPRYGKRTYATGMQLTFGNCSGIMAPFLYQTHEAPRYIRGHAVTLGVVLAAGVIFLSMSLYFMRRNKARRNGEEDYLMEGKSEEEIAEMGDEHPRFVFTY</sequence>
<dbReference type="InterPro" id="IPR020846">
    <property type="entry name" value="MFS_dom"/>
</dbReference>
<feature type="transmembrane region" description="Helical" evidence="6">
    <location>
        <begin position="350"/>
        <end position="369"/>
    </location>
</feature>